<gene>
    <name evidence="1" type="ORF">ALC62_12223</name>
</gene>
<proteinExistence type="predicted"/>
<accession>A0A195C8T7</accession>
<sequence>MTSGPIETHRECESYREAERKRKTSYSSLDSLNYFTFTTRSLEPTAHYGVQRREERLSRGILAIKYGISPSSLVTAQCIMGDATRLDGWTLL</sequence>
<dbReference type="Proteomes" id="UP000078542">
    <property type="component" value="Unassembled WGS sequence"/>
</dbReference>
<dbReference type="EMBL" id="KQ978081">
    <property type="protein sequence ID" value="KYM97115.1"/>
    <property type="molecule type" value="Genomic_DNA"/>
</dbReference>
<keyword evidence="2" id="KW-1185">Reference proteome</keyword>
<organism evidence="1 2">
    <name type="scientific">Cyphomyrmex costatus</name>
    <dbReference type="NCBI Taxonomy" id="456900"/>
    <lineage>
        <taxon>Eukaryota</taxon>
        <taxon>Metazoa</taxon>
        <taxon>Ecdysozoa</taxon>
        <taxon>Arthropoda</taxon>
        <taxon>Hexapoda</taxon>
        <taxon>Insecta</taxon>
        <taxon>Pterygota</taxon>
        <taxon>Neoptera</taxon>
        <taxon>Endopterygota</taxon>
        <taxon>Hymenoptera</taxon>
        <taxon>Apocrita</taxon>
        <taxon>Aculeata</taxon>
        <taxon>Formicoidea</taxon>
        <taxon>Formicidae</taxon>
        <taxon>Myrmicinae</taxon>
        <taxon>Cyphomyrmex</taxon>
    </lineage>
</organism>
<name>A0A195C8T7_9HYME</name>
<protein>
    <submittedName>
        <fullName evidence="1">Uncharacterized protein</fullName>
    </submittedName>
</protein>
<evidence type="ECO:0000313" key="1">
    <source>
        <dbReference type="EMBL" id="KYM97115.1"/>
    </source>
</evidence>
<reference evidence="1 2" key="1">
    <citation type="submission" date="2016-03" db="EMBL/GenBank/DDBJ databases">
        <title>Cyphomyrmex costatus WGS genome.</title>
        <authorList>
            <person name="Nygaard S."/>
            <person name="Hu H."/>
            <person name="Boomsma J."/>
            <person name="Zhang G."/>
        </authorList>
    </citation>
    <scope>NUCLEOTIDE SEQUENCE [LARGE SCALE GENOMIC DNA]</scope>
    <source>
        <strain evidence="1">MS0001</strain>
        <tissue evidence="1">Whole body</tissue>
    </source>
</reference>
<evidence type="ECO:0000313" key="2">
    <source>
        <dbReference type="Proteomes" id="UP000078542"/>
    </source>
</evidence>
<dbReference type="AlphaFoldDB" id="A0A195C8T7"/>